<dbReference type="Pfam" id="PF12464">
    <property type="entry name" value="Mac"/>
    <property type="match status" value="1"/>
</dbReference>
<dbReference type="InterPro" id="IPR018357">
    <property type="entry name" value="Hexapep_transf_CS"/>
</dbReference>
<accession>A0ABQ4U263</accession>
<dbReference type="PROSITE" id="PS00101">
    <property type="entry name" value="HEXAPEP_TRANSFERASES"/>
    <property type="match status" value="1"/>
</dbReference>
<sequence length="184" mass="19359">MRTEKQKMLAGEPYRPGDPELAADARRARAWMVRYNTTLAASPAERRVLLRELFAHVGEGAVVRPPFHCDYGQHISLGEGVFLNFNCVILDVAPVAIGALTQVGPGVQFLTADHPRDPALRRDGVESGLPIVIGTNVWIGGGALILPGVTVGDDAIIGAGAVVTRDVPVGATVVGNPARPRGTA</sequence>
<dbReference type="InterPro" id="IPR011004">
    <property type="entry name" value="Trimer_LpxA-like_sf"/>
</dbReference>
<dbReference type="Pfam" id="PF00132">
    <property type="entry name" value="Hexapep"/>
    <property type="match status" value="1"/>
</dbReference>
<feature type="domain" description="Maltose/galactoside acetyltransferase" evidence="5">
    <location>
        <begin position="5"/>
        <end position="59"/>
    </location>
</feature>
<gene>
    <name evidence="6" type="primary">maa_1</name>
    <name evidence="6" type="ORF">MPOCJGCO_3681</name>
</gene>
<evidence type="ECO:0000256" key="1">
    <source>
        <dbReference type="ARBA" id="ARBA00007274"/>
    </source>
</evidence>
<dbReference type="CDD" id="cd03357">
    <property type="entry name" value="LbH_MAT_GAT"/>
    <property type="match status" value="1"/>
</dbReference>
<dbReference type="SMART" id="SM01266">
    <property type="entry name" value="Mac"/>
    <property type="match status" value="1"/>
</dbReference>
<keyword evidence="2" id="KW-0808">Transferase</keyword>
<evidence type="ECO:0000259" key="5">
    <source>
        <dbReference type="SMART" id="SM01266"/>
    </source>
</evidence>
<dbReference type="InterPro" id="IPR051159">
    <property type="entry name" value="Hexapeptide_acetyltransf"/>
</dbReference>
<organism evidence="6 7">
    <name type="scientific">Methylobacterium trifolii</name>
    <dbReference type="NCBI Taxonomy" id="1003092"/>
    <lineage>
        <taxon>Bacteria</taxon>
        <taxon>Pseudomonadati</taxon>
        <taxon>Pseudomonadota</taxon>
        <taxon>Alphaproteobacteria</taxon>
        <taxon>Hyphomicrobiales</taxon>
        <taxon>Methylobacteriaceae</taxon>
        <taxon>Methylobacterium</taxon>
    </lineage>
</organism>
<keyword evidence="3" id="KW-0677">Repeat</keyword>
<dbReference type="RefSeq" id="WP_283215028.1">
    <property type="nucleotide sequence ID" value="NZ_BPRB01000226.1"/>
</dbReference>
<dbReference type="PANTHER" id="PTHR23416">
    <property type="entry name" value="SIALIC ACID SYNTHASE-RELATED"/>
    <property type="match status" value="1"/>
</dbReference>
<dbReference type="EMBL" id="BPRB01000226">
    <property type="protein sequence ID" value="GJE61559.1"/>
    <property type="molecule type" value="Genomic_DNA"/>
</dbReference>
<evidence type="ECO:0000313" key="6">
    <source>
        <dbReference type="EMBL" id="GJE61559.1"/>
    </source>
</evidence>
<dbReference type="SUPFAM" id="SSF51161">
    <property type="entry name" value="Trimeric LpxA-like enzymes"/>
    <property type="match status" value="1"/>
</dbReference>
<dbReference type="Gene3D" id="2.160.10.10">
    <property type="entry name" value="Hexapeptide repeat proteins"/>
    <property type="match status" value="1"/>
</dbReference>
<evidence type="ECO:0000256" key="4">
    <source>
        <dbReference type="ARBA" id="ARBA00023315"/>
    </source>
</evidence>
<evidence type="ECO:0000313" key="7">
    <source>
        <dbReference type="Proteomes" id="UP001055057"/>
    </source>
</evidence>
<dbReference type="InterPro" id="IPR001451">
    <property type="entry name" value="Hexapep"/>
</dbReference>
<proteinExistence type="inferred from homology"/>
<protein>
    <submittedName>
        <fullName evidence="6">Maltose O-acetyltransferase</fullName>
    </submittedName>
</protein>
<evidence type="ECO:0000256" key="2">
    <source>
        <dbReference type="ARBA" id="ARBA00022679"/>
    </source>
</evidence>
<dbReference type="Proteomes" id="UP001055057">
    <property type="component" value="Unassembled WGS sequence"/>
</dbReference>
<name>A0ABQ4U263_9HYPH</name>
<evidence type="ECO:0000256" key="3">
    <source>
        <dbReference type="ARBA" id="ARBA00022737"/>
    </source>
</evidence>
<dbReference type="InterPro" id="IPR024688">
    <property type="entry name" value="Mac_dom"/>
</dbReference>
<keyword evidence="7" id="KW-1185">Reference proteome</keyword>
<keyword evidence="4" id="KW-0012">Acyltransferase</keyword>
<dbReference type="PANTHER" id="PTHR23416:SF23">
    <property type="entry name" value="ACETYLTRANSFERASE C18B11.09C-RELATED"/>
    <property type="match status" value="1"/>
</dbReference>
<comment type="caution">
    <text evidence="6">The sequence shown here is derived from an EMBL/GenBank/DDBJ whole genome shotgun (WGS) entry which is preliminary data.</text>
</comment>
<reference evidence="6" key="2">
    <citation type="submission" date="2021-08" db="EMBL/GenBank/DDBJ databases">
        <authorList>
            <person name="Tani A."/>
            <person name="Ola A."/>
            <person name="Ogura Y."/>
            <person name="Katsura K."/>
            <person name="Hayashi T."/>
        </authorList>
    </citation>
    <scope>NUCLEOTIDE SEQUENCE</scope>
    <source>
        <strain evidence="6">DSM 23632</strain>
    </source>
</reference>
<comment type="similarity">
    <text evidence="1">Belongs to the transferase hexapeptide repeat family.</text>
</comment>
<reference evidence="6" key="1">
    <citation type="journal article" date="2021" name="Front. Microbiol.">
        <title>Comprehensive Comparative Genomics and Phenotyping of Methylobacterium Species.</title>
        <authorList>
            <person name="Alessa O."/>
            <person name="Ogura Y."/>
            <person name="Fujitani Y."/>
            <person name="Takami H."/>
            <person name="Hayashi T."/>
            <person name="Sahin N."/>
            <person name="Tani A."/>
        </authorList>
    </citation>
    <scope>NUCLEOTIDE SEQUENCE</scope>
    <source>
        <strain evidence="6">DSM 23632</strain>
    </source>
</reference>